<organism evidence="4 5">
    <name type="scientific">Leeia speluncae</name>
    <dbReference type="NCBI Taxonomy" id="2884804"/>
    <lineage>
        <taxon>Bacteria</taxon>
        <taxon>Pseudomonadati</taxon>
        <taxon>Pseudomonadota</taxon>
        <taxon>Betaproteobacteria</taxon>
        <taxon>Neisseriales</taxon>
        <taxon>Leeiaceae</taxon>
        <taxon>Leeia</taxon>
    </lineage>
</organism>
<dbReference type="Pfam" id="PF00497">
    <property type="entry name" value="SBP_bac_3"/>
    <property type="match status" value="1"/>
</dbReference>
<dbReference type="Gene3D" id="3.40.190.10">
    <property type="entry name" value="Periplasmic binding protein-like II"/>
    <property type="match status" value="2"/>
</dbReference>
<accession>A0ABS8D7J2</accession>
<sequence length="263" mass="28965">MQNRGGYRLGSLVLVAGVLAASSAQALTIRFATEAAYPPYNTTLPNGKIGGFEPELIDAICKKIQANCTIIKNDWDSAFTNLDAKKYDVVADSVTINAERKQKWLFSTPYAKVPVSFVGKAKRFPYSYISAMELAGRKVGVQGGSSYDTYLQKMLKNAANVSRITYEKTDDMYKALAKGEIDVALDDMATTQESFLKDHRKDGFEFVGSPSRDKNMVGEGVGFVVRLSDKALKAQLDKGIEMVRQDGTLTTLAQKYFMFGIEP</sequence>
<comment type="caution">
    <text evidence="4">The sequence shown here is derived from an EMBL/GenBank/DDBJ whole genome shotgun (WGS) entry which is preliminary data.</text>
</comment>
<gene>
    <name evidence="4" type="ORF">LIN78_11435</name>
</gene>
<dbReference type="SUPFAM" id="SSF53850">
    <property type="entry name" value="Periplasmic binding protein-like II"/>
    <property type="match status" value="1"/>
</dbReference>
<dbReference type="EMBL" id="JAJBZT010000005">
    <property type="protein sequence ID" value="MCB6184159.1"/>
    <property type="molecule type" value="Genomic_DNA"/>
</dbReference>
<keyword evidence="1 2" id="KW-0732">Signal</keyword>
<evidence type="ECO:0000259" key="3">
    <source>
        <dbReference type="SMART" id="SM00062"/>
    </source>
</evidence>
<dbReference type="SMART" id="SM00062">
    <property type="entry name" value="PBPb"/>
    <property type="match status" value="1"/>
</dbReference>
<evidence type="ECO:0000256" key="2">
    <source>
        <dbReference type="SAM" id="SignalP"/>
    </source>
</evidence>
<name>A0ABS8D7J2_9NEIS</name>
<feature type="signal peptide" evidence="2">
    <location>
        <begin position="1"/>
        <end position="26"/>
    </location>
</feature>
<protein>
    <submittedName>
        <fullName evidence="4">Transporter substrate-binding domain-containing protein</fullName>
    </submittedName>
</protein>
<evidence type="ECO:0000313" key="4">
    <source>
        <dbReference type="EMBL" id="MCB6184159.1"/>
    </source>
</evidence>
<evidence type="ECO:0000256" key="1">
    <source>
        <dbReference type="ARBA" id="ARBA00022729"/>
    </source>
</evidence>
<dbReference type="PANTHER" id="PTHR35936">
    <property type="entry name" value="MEMBRANE-BOUND LYTIC MUREIN TRANSGLYCOSYLASE F"/>
    <property type="match status" value="1"/>
</dbReference>
<dbReference type="Proteomes" id="UP001165395">
    <property type="component" value="Unassembled WGS sequence"/>
</dbReference>
<proteinExistence type="predicted"/>
<feature type="chain" id="PRO_5047252831" evidence="2">
    <location>
        <begin position="27"/>
        <end position="263"/>
    </location>
</feature>
<dbReference type="RefSeq" id="WP_227180962.1">
    <property type="nucleotide sequence ID" value="NZ_JAJBZT010000005.1"/>
</dbReference>
<evidence type="ECO:0000313" key="5">
    <source>
        <dbReference type="Proteomes" id="UP001165395"/>
    </source>
</evidence>
<dbReference type="InterPro" id="IPR001638">
    <property type="entry name" value="Solute-binding_3/MltF_N"/>
</dbReference>
<feature type="domain" description="Solute-binding protein family 3/N-terminal" evidence="3">
    <location>
        <begin position="28"/>
        <end position="260"/>
    </location>
</feature>
<keyword evidence="5" id="KW-1185">Reference proteome</keyword>
<reference evidence="4" key="1">
    <citation type="submission" date="2021-10" db="EMBL/GenBank/DDBJ databases">
        <title>The complete genome sequence of Leeia sp. TBRC 13508.</title>
        <authorList>
            <person name="Charoenyingcharoen P."/>
            <person name="Yukphan P."/>
        </authorList>
    </citation>
    <scope>NUCLEOTIDE SEQUENCE</scope>
    <source>
        <strain evidence="4">TBRC 13508</strain>
    </source>
</reference>
<dbReference type="PANTHER" id="PTHR35936:SF17">
    <property type="entry name" value="ARGININE-BINDING EXTRACELLULAR PROTEIN ARTP"/>
    <property type="match status" value="1"/>
</dbReference>